<accession>A0ACC6P6T5</accession>
<evidence type="ECO:0000313" key="1">
    <source>
        <dbReference type="EMBL" id="MEJ8302625.1"/>
    </source>
</evidence>
<gene>
    <name evidence="1" type="ORF">WKI47_01705</name>
</gene>
<dbReference type="EMBL" id="JBBKAR010000001">
    <property type="protein sequence ID" value="MEJ8302625.1"/>
    <property type="molecule type" value="Genomic_DNA"/>
</dbReference>
<dbReference type="Proteomes" id="UP001380953">
    <property type="component" value="Unassembled WGS sequence"/>
</dbReference>
<protein>
    <submittedName>
        <fullName evidence="1">S-layer homology domain-containing protein</fullName>
    </submittedName>
</protein>
<reference evidence="1" key="1">
    <citation type="submission" date="2024-03" db="EMBL/GenBank/DDBJ databases">
        <title>Whole genome sequecning of epiphytes from Marcgravia umbellata leaves.</title>
        <authorList>
            <person name="Kumar G."/>
            <person name="Savka M.A."/>
        </authorList>
    </citation>
    <scope>NUCLEOTIDE SEQUENCE</scope>
    <source>
        <strain evidence="1">RIT_BL5</strain>
    </source>
</reference>
<name>A0ACC6P6T5_9BACL</name>
<keyword evidence="2" id="KW-1185">Reference proteome</keyword>
<sequence>MKKTVKACAALVMAGSFAFAASASAFSDVSNADDAKIAQSLQQKGIMKGIGEDRFAPSSDLTNAQAIQLIVNAFGLKVGSNMTHTPTASFNDKAWYASAYEAALQNGIKSVTKSDSVSAKMTREQFASLLLEGINTTGEYPTTKMYIFFDDEKEFTGDHLGAIQTLGNMRIISAGGEFRPQDPITRMEAAELVYNAIEFINKVGGDNGNVGEGTEVTEVSVTTAKEADGRVKATLKASLPNPGYGLKINDVKYEGSKATIQYSITKPESGMMYPQVITDAEVSTYLTGTPSEVVAEQTGGATGSSDAKLLK</sequence>
<proteinExistence type="predicted"/>
<comment type="caution">
    <text evidence="1">The sequence shown here is derived from an EMBL/GenBank/DDBJ whole genome shotgun (WGS) entry which is preliminary data.</text>
</comment>
<evidence type="ECO:0000313" key="2">
    <source>
        <dbReference type="Proteomes" id="UP001380953"/>
    </source>
</evidence>
<organism evidence="1 2">
    <name type="scientific">Saccharibacillus sacchari</name>
    <dbReference type="NCBI Taxonomy" id="456493"/>
    <lineage>
        <taxon>Bacteria</taxon>
        <taxon>Bacillati</taxon>
        <taxon>Bacillota</taxon>
        <taxon>Bacilli</taxon>
        <taxon>Bacillales</taxon>
        <taxon>Paenibacillaceae</taxon>
        <taxon>Saccharibacillus</taxon>
    </lineage>
</organism>